<dbReference type="SMART" id="SM00110">
    <property type="entry name" value="C1Q"/>
    <property type="match status" value="1"/>
</dbReference>
<proteinExistence type="predicted"/>
<dbReference type="GO" id="GO:0005576">
    <property type="term" value="C:extracellular region"/>
    <property type="evidence" value="ECO:0007669"/>
    <property type="project" value="UniProtKB-SubCell"/>
</dbReference>
<evidence type="ECO:0000313" key="8">
    <source>
        <dbReference type="Proteomes" id="UP000264800"/>
    </source>
</evidence>
<dbReference type="OrthoDB" id="8432830at2759"/>
<feature type="chain" id="PRO_5018746483" evidence="5">
    <location>
        <begin position="24"/>
        <end position="277"/>
    </location>
</feature>
<dbReference type="OMA" id="VPQMAVY"/>
<dbReference type="PANTHER" id="PTHR22923">
    <property type="entry name" value="CEREBELLIN-RELATED"/>
    <property type="match status" value="1"/>
</dbReference>
<dbReference type="GeneTree" id="ENSGT00950000183116"/>
<dbReference type="PRINTS" id="PR00007">
    <property type="entry name" value="COMPLEMNTC1Q"/>
</dbReference>
<evidence type="ECO:0000313" key="7">
    <source>
        <dbReference type="Ensembl" id="ENSKMAP00000018546.1"/>
    </source>
</evidence>
<organism evidence="7 8">
    <name type="scientific">Kryptolebias marmoratus</name>
    <name type="common">Mangrove killifish</name>
    <name type="synonym">Rivulus marmoratus</name>
    <dbReference type="NCBI Taxonomy" id="37003"/>
    <lineage>
        <taxon>Eukaryota</taxon>
        <taxon>Metazoa</taxon>
        <taxon>Chordata</taxon>
        <taxon>Craniata</taxon>
        <taxon>Vertebrata</taxon>
        <taxon>Euteleostomi</taxon>
        <taxon>Actinopterygii</taxon>
        <taxon>Neopterygii</taxon>
        <taxon>Teleostei</taxon>
        <taxon>Neoteleostei</taxon>
        <taxon>Acanthomorphata</taxon>
        <taxon>Ovalentaria</taxon>
        <taxon>Atherinomorphae</taxon>
        <taxon>Cyprinodontiformes</taxon>
        <taxon>Rivulidae</taxon>
        <taxon>Kryptolebias</taxon>
    </lineage>
</organism>
<accession>A0A3Q3AQ55</accession>
<dbReference type="InterPro" id="IPR050822">
    <property type="entry name" value="Cerebellin_Synaptic_Org"/>
</dbReference>
<dbReference type="RefSeq" id="XP_017273142.1">
    <property type="nucleotide sequence ID" value="XM_017417653.2"/>
</dbReference>
<dbReference type="PROSITE" id="PS50871">
    <property type="entry name" value="C1Q"/>
    <property type="match status" value="1"/>
</dbReference>
<evidence type="ECO:0000256" key="4">
    <source>
        <dbReference type="SAM" id="Coils"/>
    </source>
</evidence>
<dbReference type="PANTHER" id="PTHR22923:SF102">
    <property type="entry name" value="CEREBELLIN 13-RELATED"/>
    <property type="match status" value="1"/>
</dbReference>
<keyword evidence="3 5" id="KW-0732">Signal</keyword>
<dbReference type="Gene3D" id="2.60.120.40">
    <property type="match status" value="1"/>
</dbReference>
<feature type="coiled-coil region" evidence="4">
    <location>
        <begin position="75"/>
        <end position="137"/>
    </location>
</feature>
<reference evidence="7" key="2">
    <citation type="submission" date="2025-09" db="UniProtKB">
        <authorList>
            <consortium name="Ensembl"/>
        </authorList>
    </citation>
    <scope>IDENTIFICATION</scope>
</reference>
<dbReference type="Pfam" id="PF00386">
    <property type="entry name" value="C1q"/>
    <property type="match status" value="1"/>
</dbReference>
<name>A0A3Q3AQ55_KRYMA</name>
<dbReference type="Ensembl" id="ENSKMAT00000018805.1">
    <property type="protein sequence ID" value="ENSKMAP00000018546.1"/>
    <property type="gene ID" value="ENSKMAG00000013803.1"/>
</dbReference>
<evidence type="ECO:0000259" key="6">
    <source>
        <dbReference type="PROSITE" id="PS50871"/>
    </source>
</evidence>
<dbReference type="AlphaFoldDB" id="A0A3Q3AQ55"/>
<keyword evidence="2" id="KW-0964">Secreted</keyword>
<dbReference type="GeneID" id="108236767"/>
<dbReference type="KEGG" id="kmr:108236767"/>
<evidence type="ECO:0000256" key="5">
    <source>
        <dbReference type="SAM" id="SignalP"/>
    </source>
</evidence>
<reference evidence="7" key="1">
    <citation type="submission" date="2025-08" db="UniProtKB">
        <authorList>
            <consortium name="Ensembl"/>
        </authorList>
    </citation>
    <scope>IDENTIFICATION</scope>
</reference>
<keyword evidence="4" id="KW-0175">Coiled coil</keyword>
<protein>
    <submittedName>
        <fullName evidence="7">Complement C1q-like protein 2</fullName>
    </submittedName>
</protein>
<evidence type="ECO:0000256" key="1">
    <source>
        <dbReference type="ARBA" id="ARBA00004613"/>
    </source>
</evidence>
<dbReference type="InterPro" id="IPR001073">
    <property type="entry name" value="C1q_dom"/>
</dbReference>
<dbReference type="SUPFAM" id="SSF49842">
    <property type="entry name" value="TNF-like"/>
    <property type="match status" value="1"/>
</dbReference>
<keyword evidence="8" id="KW-1185">Reference proteome</keyword>
<feature type="signal peptide" evidence="5">
    <location>
        <begin position="1"/>
        <end position="23"/>
    </location>
</feature>
<comment type="subcellular location">
    <subcellularLocation>
        <location evidence="1">Secreted</location>
    </subcellularLocation>
</comment>
<evidence type="ECO:0000256" key="2">
    <source>
        <dbReference type="ARBA" id="ARBA00022525"/>
    </source>
</evidence>
<sequence>MKRTGIFPSLLLICSLSAAQLQADSDNKIISHLKQTESQVGEAGNLSEHQQTCTQDINAVLREMSASLAGLKVEVKYLQRDNEAKAKKLELLKQQFQAKAEELEVLKQQHQVQAGELITVKAMANITENQVEALRREGEVKRVAFSASLLASGSGTIGPFNAQTPLVFRHVVANIGNAYNPQTGFFIAPVKGAYHFEVYIYGAGHPSHPTGAALFKNGEHIFIAYHHVINSWTNAANGVTLLLKIGDVVFLRQWQNSRISDSQNHHTTFSGHLLFTM</sequence>
<feature type="domain" description="C1q" evidence="6">
    <location>
        <begin position="138"/>
        <end position="277"/>
    </location>
</feature>
<evidence type="ECO:0000256" key="3">
    <source>
        <dbReference type="ARBA" id="ARBA00022729"/>
    </source>
</evidence>
<dbReference type="InterPro" id="IPR008983">
    <property type="entry name" value="Tumour_necrosis_fac-like_dom"/>
</dbReference>
<dbReference type="Proteomes" id="UP000264800">
    <property type="component" value="Unplaced"/>
</dbReference>